<dbReference type="PANTHER" id="PTHR30591">
    <property type="entry name" value="RECBCD ENZYME SUBUNIT RECC"/>
    <property type="match status" value="1"/>
</dbReference>
<evidence type="ECO:0000256" key="1">
    <source>
        <dbReference type="ARBA" id="ARBA00022722"/>
    </source>
</evidence>
<evidence type="ECO:0000256" key="4">
    <source>
        <dbReference type="ARBA" id="ARBA00022801"/>
    </source>
</evidence>
<evidence type="ECO:0000256" key="6">
    <source>
        <dbReference type="ARBA" id="ARBA00022839"/>
    </source>
</evidence>
<feature type="non-terminal residue" evidence="11">
    <location>
        <position position="1"/>
    </location>
</feature>
<keyword evidence="3" id="KW-0227">DNA damage</keyword>
<dbReference type="InterPro" id="IPR049035">
    <property type="entry name" value="ADDB_N"/>
</dbReference>
<proteinExistence type="predicted"/>
<dbReference type="Pfam" id="PF21445">
    <property type="entry name" value="ADDB_N"/>
    <property type="match status" value="1"/>
</dbReference>
<name>X1GIY8_9ZZZZ</name>
<keyword evidence="2" id="KW-0547">Nucleotide-binding</keyword>
<keyword evidence="1" id="KW-0540">Nuclease</keyword>
<dbReference type="GO" id="GO:0004527">
    <property type="term" value="F:exonuclease activity"/>
    <property type="evidence" value="ECO:0007669"/>
    <property type="project" value="UniProtKB-KW"/>
</dbReference>
<dbReference type="PANTHER" id="PTHR30591:SF1">
    <property type="entry name" value="RECBCD ENZYME SUBUNIT RECC"/>
    <property type="match status" value="1"/>
</dbReference>
<evidence type="ECO:0000256" key="5">
    <source>
        <dbReference type="ARBA" id="ARBA00022806"/>
    </source>
</evidence>
<evidence type="ECO:0000256" key="3">
    <source>
        <dbReference type="ARBA" id="ARBA00022763"/>
    </source>
</evidence>
<evidence type="ECO:0000256" key="9">
    <source>
        <dbReference type="ARBA" id="ARBA00023204"/>
    </source>
</evidence>
<keyword evidence="6" id="KW-0269">Exonuclease</keyword>
<dbReference type="GO" id="GO:0005524">
    <property type="term" value="F:ATP binding"/>
    <property type="evidence" value="ECO:0007669"/>
    <property type="project" value="UniProtKB-KW"/>
</dbReference>
<dbReference type="EMBL" id="BARU01023783">
    <property type="protein sequence ID" value="GAH57147.1"/>
    <property type="molecule type" value="Genomic_DNA"/>
</dbReference>
<dbReference type="GO" id="GO:0006281">
    <property type="term" value="P:DNA repair"/>
    <property type="evidence" value="ECO:0007669"/>
    <property type="project" value="UniProtKB-KW"/>
</dbReference>
<reference evidence="11" key="1">
    <citation type="journal article" date="2014" name="Front. Microbiol.">
        <title>High frequency of phylogenetically diverse reductive dehalogenase-homologous genes in deep subseafloor sedimentary metagenomes.</title>
        <authorList>
            <person name="Kawai M."/>
            <person name="Futagami T."/>
            <person name="Toyoda A."/>
            <person name="Takaki Y."/>
            <person name="Nishi S."/>
            <person name="Hori S."/>
            <person name="Arai W."/>
            <person name="Tsubouchi T."/>
            <person name="Morono Y."/>
            <person name="Uchiyama I."/>
            <person name="Ito T."/>
            <person name="Fujiyama A."/>
            <person name="Inagaki F."/>
            <person name="Takami H."/>
        </authorList>
    </citation>
    <scope>NUCLEOTIDE SEQUENCE</scope>
    <source>
        <strain evidence="11">Expedition CK06-06</strain>
    </source>
</reference>
<evidence type="ECO:0000256" key="7">
    <source>
        <dbReference type="ARBA" id="ARBA00022840"/>
    </source>
</evidence>
<dbReference type="AlphaFoldDB" id="X1GIY8"/>
<gene>
    <name evidence="11" type="ORF">S03H2_38558</name>
</gene>
<evidence type="ECO:0000256" key="2">
    <source>
        <dbReference type="ARBA" id="ARBA00022741"/>
    </source>
</evidence>
<keyword evidence="4" id="KW-0378">Hydrolase</keyword>
<feature type="non-terminal residue" evidence="11">
    <location>
        <position position="277"/>
    </location>
</feature>
<feature type="domain" description="UvrD-like helicase C-terminal" evidence="10">
    <location>
        <begin position="90"/>
        <end position="277"/>
    </location>
</feature>
<dbReference type="Gene3D" id="3.40.50.300">
    <property type="entry name" value="P-loop containing nucleotide triphosphate hydrolases"/>
    <property type="match status" value="2"/>
</dbReference>
<dbReference type="InterPro" id="IPR027417">
    <property type="entry name" value="P-loop_NTPase"/>
</dbReference>
<dbReference type="PROSITE" id="PS51217">
    <property type="entry name" value="UVRD_HELICASE_CTER"/>
    <property type="match status" value="1"/>
</dbReference>
<dbReference type="GO" id="GO:0004386">
    <property type="term" value="F:helicase activity"/>
    <property type="evidence" value="ECO:0007669"/>
    <property type="project" value="UniProtKB-KW"/>
</dbReference>
<evidence type="ECO:0000313" key="11">
    <source>
        <dbReference type="EMBL" id="GAH57147.1"/>
    </source>
</evidence>
<dbReference type="SUPFAM" id="SSF52540">
    <property type="entry name" value="P-loop containing nucleoside triphosphate hydrolases"/>
    <property type="match status" value="1"/>
</dbReference>
<protein>
    <recommendedName>
        <fullName evidence="10">UvrD-like helicase C-terminal domain-containing protein</fullName>
    </recommendedName>
</protein>
<dbReference type="GO" id="GO:0006310">
    <property type="term" value="P:DNA recombination"/>
    <property type="evidence" value="ECO:0007669"/>
    <property type="project" value="TreeGrafter"/>
</dbReference>
<dbReference type="GO" id="GO:0003677">
    <property type="term" value="F:DNA binding"/>
    <property type="evidence" value="ECO:0007669"/>
    <property type="project" value="UniProtKB-KW"/>
</dbReference>
<accession>X1GIY8</accession>
<evidence type="ECO:0000259" key="10">
    <source>
        <dbReference type="PROSITE" id="PS51217"/>
    </source>
</evidence>
<keyword evidence="5" id="KW-0347">Helicase</keyword>
<evidence type="ECO:0000256" key="8">
    <source>
        <dbReference type="ARBA" id="ARBA00023125"/>
    </source>
</evidence>
<keyword evidence="8" id="KW-0238">DNA-binding</keyword>
<comment type="caution">
    <text evidence="11">The sequence shown here is derived from an EMBL/GenBank/DDBJ whole genome shotgun (WGS) entry which is preliminary data.</text>
</comment>
<sequence length="277" mass="31154">DFVKGAKLWVDGFAGFTTAELAVLAELLKVVADAQIALCLAPSNIDLANPDSEKLDPVGLFGPTERTYADLVELIKKCKLRLAEPIVLEKAVRFSSCPQLAHIERNAFKLEASKMPAADNISIISAPNERAEVQFVARQILELVKEKDYRYRDIAVIASDIDGYQHYIRAYFDDYKIPFFIDKRKPLNQHAAIQLICSALQAVTSGFFSSDIFAYLKTDLVPIERRDVDVLENYCLAFGISGDDWQSEKKWDFAGGNNGDFDEQRINEIRLKVSRPL</sequence>
<keyword evidence="9" id="KW-0234">DNA repair</keyword>
<keyword evidence="7" id="KW-0067">ATP-binding</keyword>
<organism evidence="11">
    <name type="scientific">marine sediment metagenome</name>
    <dbReference type="NCBI Taxonomy" id="412755"/>
    <lineage>
        <taxon>unclassified sequences</taxon>
        <taxon>metagenomes</taxon>
        <taxon>ecological metagenomes</taxon>
    </lineage>
</organism>
<dbReference type="InterPro" id="IPR014017">
    <property type="entry name" value="DNA_helicase_UvrD-like_C"/>
</dbReference>